<gene>
    <name evidence="3" type="ORF">BGZ99_008446</name>
</gene>
<accession>A0A9P6R7C5</accession>
<dbReference type="EMBL" id="JAAAIP010000653">
    <property type="protein sequence ID" value="KAG0313984.1"/>
    <property type="molecule type" value="Genomic_DNA"/>
</dbReference>
<proteinExistence type="predicted"/>
<dbReference type="PANTHER" id="PTHR44086:SF10">
    <property type="entry name" value="THIOSULFATE SULFURTRANSFERASE_RHODANESE-LIKE DOMAIN-CONTAINING PROTEIN 3"/>
    <property type="match status" value="1"/>
</dbReference>
<reference evidence="3" key="1">
    <citation type="journal article" date="2020" name="Fungal Divers.">
        <title>Resolving the Mortierellaceae phylogeny through synthesis of multi-gene phylogenetics and phylogenomics.</title>
        <authorList>
            <person name="Vandepol N."/>
            <person name="Liber J."/>
            <person name="Desiro A."/>
            <person name="Na H."/>
            <person name="Kennedy M."/>
            <person name="Barry K."/>
            <person name="Grigoriev I.V."/>
            <person name="Miller A.N."/>
            <person name="O'Donnell K."/>
            <person name="Stajich J.E."/>
            <person name="Bonito G."/>
        </authorList>
    </citation>
    <scope>NUCLEOTIDE SEQUENCE</scope>
    <source>
        <strain evidence="3">REB-010B</strain>
    </source>
</reference>
<dbReference type="Gene3D" id="3.40.250.10">
    <property type="entry name" value="Rhodanese-like domain"/>
    <property type="match status" value="1"/>
</dbReference>
<dbReference type="Proteomes" id="UP000738325">
    <property type="component" value="Unassembled WGS sequence"/>
</dbReference>
<dbReference type="GO" id="GO:0004792">
    <property type="term" value="F:thiosulfate-cyanide sulfurtransferase activity"/>
    <property type="evidence" value="ECO:0007669"/>
    <property type="project" value="TreeGrafter"/>
</dbReference>
<keyword evidence="4" id="KW-1185">Reference proteome</keyword>
<protein>
    <recommendedName>
        <fullName evidence="2">Rhodanese domain-containing protein</fullName>
    </recommendedName>
</protein>
<dbReference type="SMART" id="SM00450">
    <property type="entry name" value="RHOD"/>
    <property type="match status" value="1"/>
</dbReference>
<evidence type="ECO:0000259" key="2">
    <source>
        <dbReference type="PROSITE" id="PS50206"/>
    </source>
</evidence>
<evidence type="ECO:0000256" key="1">
    <source>
        <dbReference type="SAM" id="MobiDB-lite"/>
    </source>
</evidence>
<dbReference type="InterPro" id="IPR036873">
    <property type="entry name" value="Rhodanese-like_dom_sf"/>
</dbReference>
<dbReference type="SUPFAM" id="SSF52821">
    <property type="entry name" value="Rhodanese/Cell cycle control phosphatase"/>
    <property type="match status" value="1"/>
</dbReference>
<evidence type="ECO:0000313" key="4">
    <source>
        <dbReference type="Proteomes" id="UP000738325"/>
    </source>
</evidence>
<feature type="region of interest" description="Disordered" evidence="1">
    <location>
        <begin position="145"/>
        <end position="174"/>
    </location>
</feature>
<dbReference type="CDD" id="cd00158">
    <property type="entry name" value="RHOD"/>
    <property type="match status" value="1"/>
</dbReference>
<dbReference type="PROSITE" id="PS50206">
    <property type="entry name" value="RHODANESE_3"/>
    <property type="match status" value="1"/>
</dbReference>
<dbReference type="AlphaFoldDB" id="A0A9P6R7C5"/>
<dbReference type="PANTHER" id="PTHR44086">
    <property type="entry name" value="THIOSULFATE SULFURTRANSFERASE RDL2, MITOCHONDRIAL-RELATED"/>
    <property type="match status" value="1"/>
</dbReference>
<evidence type="ECO:0000313" key="3">
    <source>
        <dbReference type="EMBL" id="KAG0313984.1"/>
    </source>
</evidence>
<dbReference type="InterPro" id="IPR001763">
    <property type="entry name" value="Rhodanese-like_dom"/>
</dbReference>
<dbReference type="OrthoDB" id="566238at2759"/>
<name>A0A9P6R7C5_9FUNG</name>
<dbReference type="GO" id="GO:0005739">
    <property type="term" value="C:mitochondrion"/>
    <property type="evidence" value="ECO:0007669"/>
    <property type="project" value="TreeGrafter"/>
</dbReference>
<feature type="domain" description="Rhodanese" evidence="2">
    <location>
        <begin position="79"/>
        <end position="190"/>
    </location>
</feature>
<dbReference type="Pfam" id="PF00581">
    <property type="entry name" value="Rhodanese"/>
    <property type="match status" value="1"/>
</dbReference>
<comment type="caution">
    <text evidence="3">The sequence shown here is derived from an EMBL/GenBank/DDBJ whole genome shotgun (WGS) entry which is preliminary data.</text>
</comment>
<sequence length="193" mass="21102">MLASPLRLARVPARTLAAAAQQQRSFTLSSFFSQKSFPALVQEIKTSNKDIYHISPRDLRALASTPSNPASKTPRLPPHIIDVRERHEIEATGTIPGAIPLPRGVLERDIGKFIKQGDPRDVVVYCAGGMRSILAAESLVRMGYGGQRNGPSPSSHEDAAAAMDSKNKPKVWSMNEGMDGWLQNGFEIEKRAK</sequence>
<organism evidence="3 4">
    <name type="scientific">Dissophora globulifera</name>
    <dbReference type="NCBI Taxonomy" id="979702"/>
    <lineage>
        <taxon>Eukaryota</taxon>
        <taxon>Fungi</taxon>
        <taxon>Fungi incertae sedis</taxon>
        <taxon>Mucoromycota</taxon>
        <taxon>Mortierellomycotina</taxon>
        <taxon>Mortierellomycetes</taxon>
        <taxon>Mortierellales</taxon>
        <taxon>Mortierellaceae</taxon>
        <taxon>Dissophora</taxon>
    </lineage>
</organism>